<keyword evidence="2" id="KW-1185">Reference proteome</keyword>
<proteinExistence type="predicted"/>
<evidence type="ECO:0000313" key="2">
    <source>
        <dbReference type="Proteomes" id="UP000644756"/>
    </source>
</evidence>
<dbReference type="AlphaFoldDB" id="A0A917CH21"/>
<dbReference type="EMBL" id="BMGR01000001">
    <property type="protein sequence ID" value="GGF88271.1"/>
    <property type="molecule type" value="Genomic_DNA"/>
</dbReference>
<sequence>MNVKPPIGLVPRFVRDEQRRIEIQNAITRYLDAGIRIPTDWITEYNELVAKEDAN</sequence>
<reference evidence="1" key="2">
    <citation type="submission" date="2020-09" db="EMBL/GenBank/DDBJ databases">
        <authorList>
            <person name="Sun Q."/>
            <person name="Zhou Y."/>
        </authorList>
    </citation>
    <scope>NUCLEOTIDE SEQUENCE</scope>
    <source>
        <strain evidence="1">CGMCC 1.12987</strain>
    </source>
</reference>
<dbReference type="Proteomes" id="UP000644756">
    <property type="component" value="Unassembled WGS sequence"/>
</dbReference>
<reference evidence="1" key="1">
    <citation type="journal article" date="2014" name="Int. J. Syst. Evol. Microbiol.">
        <title>Complete genome sequence of Corynebacterium casei LMG S-19264T (=DSM 44701T), isolated from a smear-ripened cheese.</title>
        <authorList>
            <consortium name="US DOE Joint Genome Institute (JGI-PGF)"/>
            <person name="Walter F."/>
            <person name="Albersmeier A."/>
            <person name="Kalinowski J."/>
            <person name="Ruckert C."/>
        </authorList>
    </citation>
    <scope>NUCLEOTIDE SEQUENCE</scope>
    <source>
        <strain evidence="1">CGMCC 1.12987</strain>
    </source>
</reference>
<name>A0A917CH21_9BACL</name>
<gene>
    <name evidence="1" type="ORF">GCM10010916_01980</name>
</gene>
<protein>
    <submittedName>
        <fullName evidence="1">Uncharacterized protein</fullName>
    </submittedName>
</protein>
<comment type="caution">
    <text evidence="1">The sequence shown here is derived from an EMBL/GenBank/DDBJ whole genome shotgun (WGS) entry which is preliminary data.</text>
</comment>
<organism evidence="1 2">
    <name type="scientific">Paenibacillus abyssi</name>
    <dbReference type="NCBI Taxonomy" id="1340531"/>
    <lineage>
        <taxon>Bacteria</taxon>
        <taxon>Bacillati</taxon>
        <taxon>Bacillota</taxon>
        <taxon>Bacilli</taxon>
        <taxon>Bacillales</taxon>
        <taxon>Paenibacillaceae</taxon>
        <taxon>Paenibacillus</taxon>
    </lineage>
</organism>
<evidence type="ECO:0000313" key="1">
    <source>
        <dbReference type="EMBL" id="GGF88271.1"/>
    </source>
</evidence>
<dbReference type="RefSeq" id="WP_188528141.1">
    <property type="nucleotide sequence ID" value="NZ_BMGR01000001.1"/>
</dbReference>
<accession>A0A917CH21</accession>